<accession>E4ZNS4</accession>
<sequence>MCKFCCHGCQNRGIVDLDCSHMQASGSSRTEHVLAHWNCSEPRANGPVARRRHYVGKATVASIAYVQHSVTQTAGGSFALLRGGAATTCNVRNGSCISSSFGRVLVFSSKTSKGDTLPVIE</sequence>
<reference evidence="2" key="1">
    <citation type="journal article" date="2011" name="Nat. Commun.">
        <title>Effector diversification within compartments of the Leptosphaeria maculans genome affected by Repeat-Induced Point mutations.</title>
        <authorList>
            <person name="Rouxel T."/>
            <person name="Grandaubert J."/>
            <person name="Hane J.K."/>
            <person name="Hoede C."/>
            <person name="van de Wouw A.P."/>
            <person name="Couloux A."/>
            <person name="Dominguez V."/>
            <person name="Anthouard V."/>
            <person name="Bally P."/>
            <person name="Bourras S."/>
            <person name="Cozijnsen A.J."/>
            <person name="Ciuffetti L.M."/>
            <person name="Degrave A."/>
            <person name="Dilmaghani A."/>
            <person name="Duret L."/>
            <person name="Fudal I."/>
            <person name="Goodwin S.B."/>
            <person name="Gout L."/>
            <person name="Glaser N."/>
            <person name="Linglin J."/>
            <person name="Kema G.H.J."/>
            <person name="Lapalu N."/>
            <person name="Lawrence C.B."/>
            <person name="May K."/>
            <person name="Meyer M."/>
            <person name="Ollivier B."/>
            <person name="Poulain J."/>
            <person name="Schoch C.L."/>
            <person name="Simon A."/>
            <person name="Spatafora J.W."/>
            <person name="Stachowiak A."/>
            <person name="Turgeon B.G."/>
            <person name="Tyler B.M."/>
            <person name="Vincent D."/>
            <person name="Weissenbach J."/>
            <person name="Amselem J."/>
            <person name="Quesneville H."/>
            <person name="Oliver R.P."/>
            <person name="Wincker P."/>
            <person name="Balesdent M.-H."/>
            <person name="Howlett B.J."/>
        </authorList>
    </citation>
    <scope>NUCLEOTIDE SEQUENCE [LARGE SCALE GENOMIC DNA]</scope>
    <source>
        <strain evidence="2">JN3 / isolate v23.1.3 / race Av1-4-5-6-7-8</strain>
    </source>
</reference>
<organism evidence="2">
    <name type="scientific">Leptosphaeria maculans (strain JN3 / isolate v23.1.3 / race Av1-4-5-6-7-8)</name>
    <name type="common">Blackleg fungus</name>
    <name type="synonym">Phoma lingam</name>
    <dbReference type="NCBI Taxonomy" id="985895"/>
    <lineage>
        <taxon>Eukaryota</taxon>
        <taxon>Fungi</taxon>
        <taxon>Dikarya</taxon>
        <taxon>Ascomycota</taxon>
        <taxon>Pezizomycotina</taxon>
        <taxon>Dothideomycetes</taxon>
        <taxon>Pleosporomycetidae</taxon>
        <taxon>Pleosporales</taxon>
        <taxon>Pleosporineae</taxon>
        <taxon>Leptosphaeriaceae</taxon>
        <taxon>Plenodomus</taxon>
        <taxon>Plenodomus lingam/Leptosphaeria maculans species complex</taxon>
    </lineage>
</organism>
<keyword evidence="2" id="KW-1185">Reference proteome</keyword>
<evidence type="ECO:0000313" key="2">
    <source>
        <dbReference type="Proteomes" id="UP000002668"/>
    </source>
</evidence>
<evidence type="ECO:0000313" key="1">
    <source>
        <dbReference type="EMBL" id="CBX93293.1"/>
    </source>
</evidence>
<dbReference type="Proteomes" id="UP000002668">
    <property type="component" value="Genome"/>
</dbReference>
<dbReference type="AlphaFoldDB" id="E4ZNS4"/>
<protein>
    <submittedName>
        <fullName evidence="1">Predicted protein</fullName>
    </submittedName>
</protein>
<dbReference type="InParanoid" id="E4ZNS4"/>
<dbReference type="VEuPathDB" id="FungiDB:LEMA_P041940.1"/>
<proteinExistence type="predicted"/>
<name>E4ZNS4_LEPMJ</name>
<dbReference type="HOGENOM" id="CLU_2038482_0_0_1"/>
<gene>
    <name evidence="1" type="ORF">LEMA_P041940.1</name>
</gene>
<dbReference type="EMBL" id="FP929105">
    <property type="protein sequence ID" value="CBX93293.1"/>
    <property type="molecule type" value="Genomic_DNA"/>
</dbReference>